<dbReference type="AlphaFoldDB" id="A0A507BY80"/>
<evidence type="ECO:0000259" key="7">
    <source>
        <dbReference type="PROSITE" id="PS50018"/>
    </source>
</evidence>
<dbReference type="SUPFAM" id="SSF48350">
    <property type="entry name" value="GTPase activation domain, GAP"/>
    <property type="match status" value="1"/>
</dbReference>
<evidence type="ECO:0000256" key="4">
    <source>
        <dbReference type="PROSITE-ProRule" id="PRU00125"/>
    </source>
</evidence>
<evidence type="ECO:0000313" key="11">
    <source>
        <dbReference type="Proteomes" id="UP000319731"/>
    </source>
</evidence>
<comment type="caution">
    <text evidence="10">The sequence shown here is derived from an EMBL/GenBank/DDBJ whole genome shotgun (WGS) entry which is preliminary data.</text>
</comment>
<dbReference type="PANTHER" id="PTHR10194">
    <property type="entry name" value="RAS GTPASE-ACTIVATING PROTEINS"/>
    <property type="match status" value="1"/>
</dbReference>
<dbReference type="SUPFAM" id="SSF57716">
    <property type="entry name" value="Glucocorticoid receptor-like (DNA-binding domain)"/>
    <property type="match status" value="3"/>
</dbReference>
<evidence type="ECO:0000256" key="3">
    <source>
        <dbReference type="ARBA" id="ARBA00022833"/>
    </source>
</evidence>
<evidence type="ECO:0000256" key="2">
    <source>
        <dbReference type="ARBA" id="ARBA00022723"/>
    </source>
</evidence>
<keyword evidence="4" id="KW-0440">LIM domain</keyword>
<dbReference type="SMART" id="SM00239">
    <property type="entry name" value="C2"/>
    <property type="match status" value="2"/>
</dbReference>
<keyword evidence="3 4" id="KW-0862">Zinc</keyword>
<dbReference type="CDD" id="cd00030">
    <property type="entry name" value="C2"/>
    <property type="match status" value="2"/>
</dbReference>
<feature type="domain" description="LIM zinc-binding" evidence="8">
    <location>
        <begin position="969"/>
        <end position="1030"/>
    </location>
</feature>
<dbReference type="Gene3D" id="1.10.506.10">
    <property type="entry name" value="GTPase Activation - p120gap, domain 1"/>
    <property type="match status" value="2"/>
</dbReference>
<dbReference type="PROSITE" id="PS50023">
    <property type="entry name" value="LIM_DOMAIN_2"/>
    <property type="match status" value="2"/>
</dbReference>
<keyword evidence="1" id="KW-0343">GTPase activation</keyword>
<dbReference type="PROSITE" id="PS50004">
    <property type="entry name" value="C2"/>
    <property type="match status" value="2"/>
</dbReference>
<feature type="domain" description="Ras-GAP" evidence="7">
    <location>
        <begin position="388"/>
        <end position="582"/>
    </location>
</feature>
<feature type="domain" description="C2" evidence="6">
    <location>
        <begin position="1"/>
        <end position="105"/>
    </location>
</feature>
<feature type="domain" description="Phorbol-ester/DAG-type" evidence="9">
    <location>
        <begin position="292"/>
        <end position="341"/>
    </location>
</feature>
<dbReference type="SMART" id="SM00323">
    <property type="entry name" value="RasGAP"/>
    <property type="match status" value="1"/>
</dbReference>
<dbReference type="PROSITE" id="PS50018">
    <property type="entry name" value="RAS_GTPASE_ACTIV_2"/>
    <property type="match status" value="1"/>
</dbReference>
<protein>
    <recommendedName>
        <fullName evidence="12">Ras GTPase-activating protein</fullName>
    </recommendedName>
</protein>
<evidence type="ECO:0000259" key="9">
    <source>
        <dbReference type="PROSITE" id="PS50081"/>
    </source>
</evidence>
<dbReference type="CDD" id="cd08368">
    <property type="entry name" value="LIM"/>
    <property type="match status" value="2"/>
</dbReference>
<name>A0A507BY80_9FUNG</name>
<dbReference type="PANTHER" id="PTHR10194:SF60">
    <property type="entry name" value="RAS GTPASE-ACTIVATING PROTEIN RASKOL"/>
    <property type="match status" value="1"/>
</dbReference>
<dbReference type="GO" id="GO:0046872">
    <property type="term" value="F:metal ion binding"/>
    <property type="evidence" value="ECO:0007669"/>
    <property type="project" value="UniProtKB-KW"/>
</dbReference>
<dbReference type="InterPro" id="IPR001781">
    <property type="entry name" value="Znf_LIM"/>
</dbReference>
<dbReference type="PROSITE" id="PS00479">
    <property type="entry name" value="ZF_DAG_PE_1"/>
    <property type="match status" value="1"/>
</dbReference>
<dbReference type="CDD" id="cd00029">
    <property type="entry name" value="C1"/>
    <property type="match status" value="1"/>
</dbReference>
<feature type="region of interest" description="Disordered" evidence="5">
    <location>
        <begin position="768"/>
        <end position="800"/>
    </location>
</feature>
<reference evidence="10 11" key="1">
    <citation type="journal article" date="2019" name="Sci. Rep.">
        <title>Comparative genomics of chytrid fungi reveal insights into the obligate biotrophic and pathogenic lifestyle of Synchytrium endobioticum.</title>
        <authorList>
            <person name="van de Vossenberg B.T.L.H."/>
            <person name="Warris S."/>
            <person name="Nguyen H.D.T."/>
            <person name="van Gent-Pelzer M.P.E."/>
            <person name="Joly D.L."/>
            <person name="van de Geest H.C."/>
            <person name="Bonants P.J.M."/>
            <person name="Smith D.S."/>
            <person name="Levesque C.A."/>
            <person name="van der Lee T.A.J."/>
        </authorList>
    </citation>
    <scope>NUCLEOTIDE SEQUENCE [LARGE SCALE GENOMIC DNA]</scope>
    <source>
        <strain evidence="10 11">JEL517</strain>
    </source>
</reference>
<dbReference type="SUPFAM" id="SSF49562">
    <property type="entry name" value="C2 domain (Calcium/lipid-binding domain, CaLB)"/>
    <property type="match status" value="2"/>
</dbReference>
<organism evidence="10 11">
    <name type="scientific">Synchytrium microbalum</name>
    <dbReference type="NCBI Taxonomy" id="1806994"/>
    <lineage>
        <taxon>Eukaryota</taxon>
        <taxon>Fungi</taxon>
        <taxon>Fungi incertae sedis</taxon>
        <taxon>Chytridiomycota</taxon>
        <taxon>Chytridiomycota incertae sedis</taxon>
        <taxon>Chytridiomycetes</taxon>
        <taxon>Synchytriales</taxon>
        <taxon>Synchytriaceae</taxon>
        <taxon>Synchytrium</taxon>
    </lineage>
</organism>
<feature type="region of interest" description="Disordered" evidence="5">
    <location>
        <begin position="687"/>
        <end position="714"/>
    </location>
</feature>
<dbReference type="InterPro" id="IPR039360">
    <property type="entry name" value="Ras_GTPase"/>
</dbReference>
<dbReference type="InterPro" id="IPR035892">
    <property type="entry name" value="C2_domain_sf"/>
</dbReference>
<dbReference type="Pfam" id="PF00412">
    <property type="entry name" value="LIM"/>
    <property type="match status" value="2"/>
</dbReference>
<proteinExistence type="predicted"/>
<gene>
    <name evidence="10" type="ORF">SmJEL517_g04757</name>
</gene>
<dbReference type="Gene3D" id="2.10.110.10">
    <property type="entry name" value="Cysteine Rich Protein"/>
    <property type="match status" value="2"/>
</dbReference>
<dbReference type="PROSITE" id="PS00478">
    <property type="entry name" value="LIM_DOMAIN_1"/>
    <property type="match status" value="2"/>
</dbReference>
<evidence type="ECO:0000256" key="1">
    <source>
        <dbReference type="ARBA" id="ARBA00022468"/>
    </source>
</evidence>
<dbReference type="Gene3D" id="2.60.40.150">
    <property type="entry name" value="C2 domain"/>
    <property type="match status" value="2"/>
</dbReference>
<dbReference type="GeneID" id="42005982"/>
<dbReference type="SMART" id="SM00132">
    <property type="entry name" value="LIM"/>
    <property type="match status" value="2"/>
</dbReference>
<feature type="domain" description="C2" evidence="6">
    <location>
        <begin position="115"/>
        <end position="237"/>
    </location>
</feature>
<evidence type="ECO:0000313" key="10">
    <source>
        <dbReference type="EMBL" id="TPX32088.1"/>
    </source>
</evidence>
<keyword evidence="11" id="KW-1185">Reference proteome</keyword>
<dbReference type="STRING" id="1806994.A0A507BY80"/>
<evidence type="ECO:0000259" key="6">
    <source>
        <dbReference type="PROSITE" id="PS50004"/>
    </source>
</evidence>
<dbReference type="InterPro" id="IPR046349">
    <property type="entry name" value="C1-like_sf"/>
</dbReference>
<dbReference type="InterPro" id="IPR001936">
    <property type="entry name" value="RasGAP_dom"/>
</dbReference>
<dbReference type="InterPro" id="IPR000008">
    <property type="entry name" value="C2_dom"/>
</dbReference>
<evidence type="ECO:0008006" key="12">
    <source>
        <dbReference type="Google" id="ProtNLM"/>
    </source>
</evidence>
<dbReference type="RefSeq" id="XP_031023362.1">
    <property type="nucleotide sequence ID" value="XM_031170685.1"/>
</dbReference>
<feature type="domain" description="LIM zinc-binding" evidence="8">
    <location>
        <begin position="908"/>
        <end position="968"/>
    </location>
</feature>
<dbReference type="InterPro" id="IPR002219">
    <property type="entry name" value="PKC_DAG/PE"/>
</dbReference>
<dbReference type="Proteomes" id="UP000319731">
    <property type="component" value="Unassembled WGS sequence"/>
</dbReference>
<dbReference type="PROSITE" id="PS50081">
    <property type="entry name" value="ZF_DAG_PE_2"/>
    <property type="match status" value="1"/>
</dbReference>
<dbReference type="SUPFAM" id="SSF57889">
    <property type="entry name" value="Cysteine-rich domain"/>
    <property type="match status" value="1"/>
</dbReference>
<accession>A0A507BY80</accession>
<dbReference type="Pfam" id="PF00130">
    <property type="entry name" value="C1_1"/>
    <property type="match status" value="1"/>
</dbReference>
<dbReference type="SMART" id="SM00109">
    <property type="entry name" value="C1"/>
    <property type="match status" value="1"/>
</dbReference>
<feature type="compositionally biased region" description="Low complexity" evidence="5">
    <location>
        <begin position="781"/>
        <end position="800"/>
    </location>
</feature>
<sequence>MDRQVDRRLVSKIIEAKNVYGDKGKLSDTYVTAQLDTLPTKKTPVVYNDANPFFAEECVFDAVPPDFSSLTVSVWNESAKERPLGVTTFSRTFLLESSAEEEQWFALRPADGQIVTGSVEIRVQRAKLSGIPEQSAQFSITILGAQKLWTPTGVADAYAVCHVLPDPTAQSTRATQVKKGTTNPVFEETFDFTLQSVGSQHELHVSMWDASRQDEFLGHLSIPLASIQPSESMQEWFTLLPKPAHIQSHSAALDKKKKTGSTNQLSEFMKAKQFVQSLQTTVSDVVPKTKQSHRLVDTRFLWVAMCGHCGTLLWGLRTHLQCSLCKFACHVHCAQYVADDCGGVGLLRMKFKYTETLVLPVDRYMKLDQIVSAENYRLATLFGEISTEREEAAYCLVKIAESKGRVVEFLCAVISNEVRASADHNNMFRANSMASKAVDVYMKHIALPFLDATIGDLIRQLVKTRISCEVDSTRLDKGDDHKKNLQNLLEWNKKIVFSIFEAKAAFPFPLRRVFQHLQKEVKDRFPNEVDVRYTSVAGFAFLRFFAPAILGPRLFGLIDEYVDARTTRTLTLLAKTLQSLANNVPFGEKEPYMTVMNPFIEDNAGKMREYIDYISEPENKMASDQKPSPAKILSEVQVASEYARLYGCFSRAQTKIVQAIATKDVPIVRTLTNTLSQISSEVGDANSTLPRVASTPSPITVTPGTAPSSPLKGSSSYVARSELVQTVEPMPIPFGESQHSIESVVPLVAGLRQLQDNLEVAVDNQVSEPMTPVRENSQKHTSGPASAAPSTGTTVPTTPTVTVPRQGLRDSGNLTKLASSLEDVLKTGQSPRTSVILNEGIAVTKEVTVSDSRPSSMILSPISLISAEKAIDAAFITTTGDLNSVSSGTNSTAAPKKNQLITGKKLAPICSGCHEPIRSKSPFVRALGTVFHPACFQCGACGIQLGEKYVAYEGMPLCKRDFEKRAGLSCGGCGQIIEKEYTEFNNRKYHIHCKKCKHCKQPLAGRPYFAIEDDVYCAEHQTDFLNCFACGGAISGGHILR</sequence>
<dbReference type="Pfam" id="PF00616">
    <property type="entry name" value="RasGAP"/>
    <property type="match status" value="2"/>
</dbReference>
<dbReference type="OrthoDB" id="775356at2759"/>
<dbReference type="CDD" id="cd04519">
    <property type="entry name" value="RasGAP"/>
    <property type="match status" value="1"/>
</dbReference>
<evidence type="ECO:0000256" key="5">
    <source>
        <dbReference type="SAM" id="MobiDB-lite"/>
    </source>
</evidence>
<dbReference type="Gene3D" id="3.30.60.20">
    <property type="match status" value="1"/>
</dbReference>
<dbReference type="EMBL" id="QEAO01000035">
    <property type="protein sequence ID" value="TPX32088.1"/>
    <property type="molecule type" value="Genomic_DNA"/>
</dbReference>
<dbReference type="InterPro" id="IPR008936">
    <property type="entry name" value="Rho_GTPase_activation_prot"/>
</dbReference>
<dbReference type="Pfam" id="PF00168">
    <property type="entry name" value="C2"/>
    <property type="match status" value="2"/>
</dbReference>
<evidence type="ECO:0000259" key="8">
    <source>
        <dbReference type="PROSITE" id="PS50023"/>
    </source>
</evidence>
<keyword evidence="2 4" id="KW-0479">Metal-binding</keyword>
<dbReference type="GO" id="GO:0005096">
    <property type="term" value="F:GTPase activator activity"/>
    <property type="evidence" value="ECO:0007669"/>
    <property type="project" value="UniProtKB-KW"/>
</dbReference>